<accession>A0ACA8R113</accession>
<reference evidence="1" key="1">
    <citation type="submission" date="2019-06" db="EMBL/GenBank/DDBJ databases">
        <title>Complete genome sequence of Methanobrevibacter arboriphilus strain SA.</title>
        <authorList>
            <person name="Asakawa S."/>
        </authorList>
    </citation>
    <scope>NUCLEOTIDE SEQUENCE</scope>
    <source>
        <strain evidence="1">SA</strain>
    </source>
</reference>
<dbReference type="Proteomes" id="UP000825015">
    <property type="component" value="Chromosome"/>
</dbReference>
<organism evidence="1 2">
    <name type="scientific">Methanobrevibacter arboriphilus</name>
    <dbReference type="NCBI Taxonomy" id="39441"/>
    <lineage>
        <taxon>Archaea</taxon>
        <taxon>Methanobacteriati</taxon>
        <taxon>Methanobacteriota</taxon>
        <taxon>Methanomada group</taxon>
        <taxon>Methanobacteria</taxon>
        <taxon>Methanobacteriales</taxon>
        <taxon>Methanobacteriaceae</taxon>
        <taxon>Methanobrevibacter</taxon>
    </lineage>
</organism>
<gene>
    <name evidence="1" type="ORF">MarbSA_00740</name>
</gene>
<evidence type="ECO:0000313" key="2">
    <source>
        <dbReference type="Proteomes" id="UP000825015"/>
    </source>
</evidence>
<keyword evidence="2" id="KW-1185">Reference proteome</keyword>
<sequence length="1015" mass="109213">MFKNKFFVSFVLVLAFLFLFSLSSVSADEYYFNSSNITNESFQGVIDNSTPDEVIINLDDGEYSLGQINITRNATIVGNSSGNVKINGSGILFNITSSNVKLINLTITGYTNAIISNSSDLTVTGNNITTSGISINISSSGGNLSNIVIEDNFIVSSVSNSNYGAVFVNGNGMAISFVSFINNSIRGNGTINSISVRINSKGLRNLTFDGNNITGTSRGVYLDAYSSNNTNITFANNNITGGEYGVYVRSYGGNVSGVMFLNNTINATGGSGFYFVNDGSGAINVTDFIIRGNNIFAGNVGLNFSGLKSDSLVNVTVEYNRILSPVGVNITDFNDNSSFNYNWWGVNDITGKTLGIDTLNHFILNVSNLTSLDNLRFGDNVSFAFLVLNTSLVNDGVEYLPYFMVNGTYNNQTFVVDNFSNFTGVWNVSGGDNVFAVTLDSQDVGFTFSAGKLDSNSTIIVNPSIVHVGENVTVSGQLANFTGIGSVNVTVDGDTQLVNINSSGGWSLNYASIRTGNITLTVSFNGNDNYTAFTNGTSFEVLKNSTNSSIVVLSGVHVGDIAVITGVLANFTGISSVNVTVDGNLYENVIVDSVGGNWTVSHLTNHTGTYTVIVEYTELETGNFTGFINSTSFDVLKNSTNSTIDVSGDFKVGENISISGILADVNSDPIDNAQMTIIIGNESFNVTTNISGVWSLVYTLIHGGEFFILVNWAGNDNYTGFINSTSFDVSKLDSNSSIVIPVDIKVNETVLISGVLTDENNNTISGANLEVIIDGETFNVTTDSVGVWSLNYTPEHSGVFNLSLFYQGDSRYDGFVENKAFNVSKLATTSSINIPSNVKVGKPFTVSGVLTSDGKPLANTIISVIVDGKTYKVTTNSLGVWKLSYTPKKTGKSTMKVSFAGNNDYLGFNVSKTFNVTGKVKISIVKISKLVKVGKYRGFNLYSKVYTIKNVGSALGSKDYVKYFKNWYLEKLSKTSKIIKYQFSVKSRVLKVQIKNLGVGKQVKIKILVTHRKRL</sequence>
<proteinExistence type="predicted"/>
<protein>
    <submittedName>
        <fullName evidence="1">Uncharacterized protein</fullName>
    </submittedName>
</protein>
<evidence type="ECO:0000313" key="1">
    <source>
        <dbReference type="EMBL" id="BBL61034.1"/>
    </source>
</evidence>
<dbReference type="EMBL" id="AP019779">
    <property type="protein sequence ID" value="BBL61034.1"/>
    <property type="molecule type" value="Genomic_DNA"/>
</dbReference>
<name>A0ACA8R113_METAZ</name>